<dbReference type="EMBL" id="CP102480">
    <property type="protein sequence ID" value="UUX51803.1"/>
    <property type="molecule type" value="Genomic_DNA"/>
</dbReference>
<proteinExistence type="predicted"/>
<dbReference type="KEGG" id="naci:NUH88_08890"/>
<keyword evidence="2" id="KW-1185">Reference proteome</keyword>
<organism evidence="1 2">
    <name type="scientific">Nisaea acidiphila</name>
    <dbReference type="NCBI Taxonomy" id="1862145"/>
    <lineage>
        <taxon>Bacteria</taxon>
        <taxon>Pseudomonadati</taxon>
        <taxon>Pseudomonadota</taxon>
        <taxon>Alphaproteobacteria</taxon>
        <taxon>Rhodospirillales</taxon>
        <taxon>Thalassobaculaceae</taxon>
        <taxon>Nisaea</taxon>
    </lineage>
</organism>
<evidence type="ECO:0000313" key="2">
    <source>
        <dbReference type="Proteomes" id="UP001060336"/>
    </source>
</evidence>
<name>A0A9J7AVL1_9PROT</name>
<accession>A0A9J7AVL1</accession>
<dbReference type="RefSeq" id="WP_257771502.1">
    <property type="nucleotide sequence ID" value="NZ_CP102480.1"/>
</dbReference>
<reference evidence="1" key="1">
    <citation type="submission" date="2022-08" db="EMBL/GenBank/DDBJ databases">
        <title>Nisaea acidiphila sp. nov., isolated from a marine algal debris and emended description of the genus Nisaea Urios et al. 2008.</title>
        <authorList>
            <person name="Kwon K."/>
        </authorList>
    </citation>
    <scope>NUCLEOTIDE SEQUENCE</scope>
    <source>
        <strain evidence="1">MEBiC11861</strain>
    </source>
</reference>
<dbReference type="Proteomes" id="UP001060336">
    <property type="component" value="Chromosome"/>
</dbReference>
<evidence type="ECO:0000313" key="1">
    <source>
        <dbReference type="EMBL" id="UUX51803.1"/>
    </source>
</evidence>
<protein>
    <submittedName>
        <fullName evidence="1">Uncharacterized protein</fullName>
    </submittedName>
</protein>
<sequence length="118" mass="12094">MPASSLSGVAARLIARYGAPMLLSKTGTPGYDPATGTVTGTPAEIEIPGIVESIEAAFVGGLVQAGDLLVTLCGEDLAEARPAPGDRLRIDGRWHDVVSVTAAAAGTAPLLFRLLVRR</sequence>
<dbReference type="AlphaFoldDB" id="A0A9J7AVL1"/>
<gene>
    <name evidence="1" type="ORF">NUH88_08890</name>
</gene>